<organism evidence="6 7">
    <name type="scientific">Chlamydomonas eustigma</name>
    <dbReference type="NCBI Taxonomy" id="1157962"/>
    <lineage>
        <taxon>Eukaryota</taxon>
        <taxon>Viridiplantae</taxon>
        <taxon>Chlorophyta</taxon>
        <taxon>core chlorophytes</taxon>
        <taxon>Chlorophyceae</taxon>
        <taxon>CS clade</taxon>
        <taxon>Chlamydomonadales</taxon>
        <taxon>Chlamydomonadaceae</taxon>
        <taxon>Chlamydomonas</taxon>
    </lineage>
</organism>
<accession>A0A250X484</accession>
<dbReference type="EMBL" id="BEGY01000028">
    <property type="protein sequence ID" value="GAX77893.1"/>
    <property type="molecule type" value="Genomic_DNA"/>
</dbReference>
<evidence type="ECO:0000256" key="4">
    <source>
        <dbReference type="PIRSR" id="PIRSR036979-1"/>
    </source>
</evidence>
<feature type="binding site" evidence="4">
    <location>
        <position position="87"/>
    </location>
    <ligand>
        <name>Mn(2+)</name>
        <dbReference type="ChEBI" id="CHEBI:29035"/>
        <label>1</label>
    </ligand>
</feature>
<dbReference type="InterPro" id="IPR020855">
    <property type="entry name" value="Ureohydrolase_Mn_BS"/>
</dbReference>
<comment type="caution">
    <text evidence="6">The sequence shown here is derived from an EMBL/GenBank/DDBJ whole genome shotgun (WGS) entry which is preliminary data.</text>
</comment>
<keyword evidence="2 4" id="KW-0479">Metal-binding</keyword>
<evidence type="ECO:0000256" key="2">
    <source>
        <dbReference type="ARBA" id="ARBA00022723"/>
    </source>
</evidence>
<evidence type="ECO:0000256" key="3">
    <source>
        <dbReference type="ARBA" id="ARBA00022801"/>
    </source>
</evidence>
<feature type="binding site" evidence="4">
    <location>
        <position position="177"/>
    </location>
    <ligand>
        <name>Mn(2+)</name>
        <dbReference type="ChEBI" id="CHEBI:29035"/>
        <label>1</label>
    </ligand>
</feature>
<gene>
    <name evidence="6" type="ORF">CEUSTIGMA_g5335.t1</name>
</gene>
<evidence type="ECO:0000256" key="5">
    <source>
        <dbReference type="RuleBase" id="RU003684"/>
    </source>
</evidence>
<evidence type="ECO:0000313" key="7">
    <source>
        <dbReference type="Proteomes" id="UP000232323"/>
    </source>
</evidence>
<keyword evidence="7" id="KW-1185">Reference proteome</keyword>
<dbReference type="STRING" id="1157962.A0A250X484"/>
<evidence type="ECO:0000313" key="6">
    <source>
        <dbReference type="EMBL" id="GAX77893.1"/>
    </source>
</evidence>
<name>A0A250X484_9CHLO</name>
<feature type="binding site" evidence="4">
    <location>
        <position position="91"/>
    </location>
    <ligand>
        <name>Mn(2+)</name>
        <dbReference type="ChEBI" id="CHEBI:29035"/>
        <label>1</label>
    </ligand>
</feature>
<dbReference type="Gene3D" id="3.40.800.10">
    <property type="entry name" value="Ureohydrolase domain"/>
    <property type="match status" value="1"/>
</dbReference>
<dbReference type="Proteomes" id="UP000232323">
    <property type="component" value="Unassembled WGS sequence"/>
</dbReference>
<feature type="binding site" evidence="4">
    <location>
        <position position="175"/>
    </location>
    <ligand>
        <name>Mn(2+)</name>
        <dbReference type="ChEBI" id="CHEBI:29035"/>
        <label>1</label>
    </ligand>
</feature>
<keyword evidence="4" id="KW-0464">Manganese</keyword>
<comment type="cofactor">
    <cofactor evidence="4">
        <name>Mn(2+)</name>
        <dbReference type="ChEBI" id="CHEBI:29035"/>
    </cofactor>
    <text evidence="4">Binds 2 manganese ions per subunit.</text>
</comment>
<dbReference type="AlphaFoldDB" id="A0A250X484"/>
<dbReference type="InterPro" id="IPR023696">
    <property type="entry name" value="Ureohydrolase_dom_sf"/>
</dbReference>
<dbReference type="OrthoDB" id="288726at2759"/>
<dbReference type="PROSITE" id="PS01053">
    <property type="entry name" value="ARGINASE_1"/>
    <property type="match status" value="1"/>
</dbReference>
<keyword evidence="3 5" id="KW-0378">Hydrolase</keyword>
<dbReference type="GO" id="GO:0033389">
    <property type="term" value="P:putrescine biosynthetic process from arginine, via agmatine"/>
    <property type="evidence" value="ECO:0007669"/>
    <property type="project" value="TreeGrafter"/>
</dbReference>
<evidence type="ECO:0008006" key="8">
    <source>
        <dbReference type="Google" id="ProtNLM"/>
    </source>
</evidence>
<dbReference type="GO" id="GO:0046872">
    <property type="term" value="F:metal ion binding"/>
    <property type="evidence" value="ECO:0007669"/>
    <property type="project" value="UniProtKB-KW"/>
</dbReference>
<dbReference type="PROSITE" id="PS51409">
    <property type="entry name" value="ARGINASE_2"/>
    <property type="match status" value="1"/>
</dbReference>
<dbReference type="PIRSF" id="PIRSF036979">
    <property type="entry name" value="Arginase"/>
    <property type="match status" value="1"/>
</dbReference>
<feature type="binding site" evidence="4">
    <location>
        <position position="63"/>
    </location>
    <ligand>
        <name>Mn(2+)</name>
        <dbReference type="ChEBI" id="CHEBI:29035"/>
        <label>1</label>
    </ligand>
</feature>
<feature type="binding site" evidence="4">
    <location>
        <position position="89"/>
    </location>
    <ligand>
        <name>Mn(2+)</name>
        <dbReference type="ChEBI" id="CHEBI:29035"/>
        <label>1</label>
    </ligand>
</feature>
<protein>
    <recommendedName>
        <fullName evidence="8">Agmatinase</fullName>
    </recommendedName>
</protein>
<proteinExistence type="inferred from homology"/>
<reference evidence="6 7" key="1">
    <citation type="submission" date="2017-08" db="EMBL/GenBank/DDBJ databases">
        <title>Acidophilic green algal genome provides insights into adaptation to an acidic environment.</title>
        <authorList>
            <person name="Hirooka S."/>
            <person name="Hirose Y."/>
            <person name="Kanesaki Y."/>
            <person name="Higuchi S."/>
            <person name="Fujiwara T."/>
            <person name="Onuma R."/>
            <person name="Era A."/>
            <person name="Ohbayashi R."/>
            <person name="Uzuka A."/>
            <person name="Nozaki H."/>
            <person name="Yoshikawa H."/>
            <person name="Miyagishima S.Y."/>
        </authorList>
    </citation>
    <scope>NUCLEOTIDE SEQUENCE [LARGE SCALE GENOMIC DNA]</scope>
    <source>
        <strain evidence="6 7">NIES-2499</strain>
    </source>
</reference>
<dbReference type="GO" id="GO:0008783">
    <property type="term" value="F:agmatinase activity"/>
    <property type="evidence" value="ECO:0007669"/>
    <property type="project" value="TreeGrafter"/>
</dbReference>
<dbReference type="InterPro" id="IPR006035">
    <property type="entry name" value="Ureohydrolase"/>
</dbReference>
<sequence length="249" mass="27502">MFHSEANNTCGELGFDLAENILDFGDVTPKIPDKEGMLEAVQPIIKKMMSEQRLRSLSLGGDHSITYPLCKAVREQIGRPFTIVHFDAHPDIYPLFDNNLSSHASPFARICEEPDLCTKLISIGIRTATQEQRQQIQKYGVEVIEARHFPAHGSDVGRRLRELIQDDSLVYISFDMDALDPSAAPGVSHQEPGGLSTRQAIDAIHAIPGIIIGADLVELNPDLDCQLMTSRVASKIMKEIASVIVRSNM</sequence>
<dbReference type="SUPFAM" id="SSF52768">
    <property type="entry name" value="Arginase/deacetylase"/>
    <property type="match status" value="1"/>
</dbReference>
<comment type="similarity">
    <text evidence="1">Belongs to the arginase family. Agmatinase subfamily.</text>
</comment>
<dbReference type="PANTHER" id="PTHR11358:SF26">
    <property type="entry name" value="GUANIDINO ACID HYDROLASE, MITOCHONDRIAL"/>
    <property type="match status" value="1"/>
</dbReference>
<evidence type="ECO:0000256" key="1">
    <source>
        <dbReference type="ARBA" id="ARBA00009227"/>
    </source>
</evidence>
<dbReference type="Pfam" id="PF00491">
    <property type="entry name" value="Arginase"/>
    <property type="match status" value="1"/>
</dbReference>
<dbReference type="PANTHER" id="PTHR11358">
    <property type="entry name" value="ARGINASE/AGMATINASE"/>
    <property type="match status" value="1"/>
</dbReference>